<dbReference type="AlphaFoldDB" id="A6WH47"/>
<gene>
    <name evidence="2" type="ordered locus">Krad_4678</name>
</gene>
<reference evidence="3" key="1">
    <citation type="journal article" date="2008" name="PLoS ONE">
        <title>Survival in nuclear waste, extreme resistance, and potential applications gleaned from the genome sequence of Kineococcus radiotolerans SRS30216.</title>
        <authorList>
            <person name="Bagwell C.E."/>
            <person name="Bhat S."/>
            <person name="Hawkins G.M."/>
            <person name="Smith B.W."/>
            <person name="Biswas T."/>
            <person name="Hoover T.R."/>
            <person name="Saunders E."/>
            <person name="Han C.S."/>
            <person name="Tsodikov O.V."/>
            <person name="Shimkets L.J."/>
        </authorList>
    </citation>
    <scope>NUCLEOTIDE SEQUENCE [LARGE SCALE GENOMIC DNA]</scope>
    <source>
        <strain evidence="3">ATCC BAA-149 / DSM 14245 / SRS30216</strain>
    </source>
</reference>
<feature type="region of interest" description="Disordered" evidence="1">
    <location>
        <begin position="1"/>
        <end position="21"/>
    </location>
</feature>
<protein>
    <submittedName>
        <fullName evidence="2">Uncharacterized protein</fullName>
    </submittedName>
</protein>
<evidence type="ECO:0000313" key="2">
    <source>
        <dbReference type="EMBL" id="ABS06136.1"/>
    </source>
</evidence>
<accession>A6WH47</accession>
<feature type="compositionally biased region" description="Basic and acidic residues" evidence="1">
    <location>
        <begin position="1"/>
        <end position="12"/>
    </location>
</feature>
<dbReference type="KEGG" id="kra:Krad_4678"/>
<evidence type="ECO:0000256" key="1">
    <source>
        <dbReference type="SAM" id="MobiDB-lite"/>
    </source>
</evidence>
<proteinExistence type="predicted"/>
<evidence type="ECO:0000313" key="3">
    <source>
        <dbReference type="Proteomes" id="UP000001116"/>
    </source>
</evidence>
<keyword evidence="2" id="KW-0614">Plasmid</keyword>
<dbReference type="HOGENOM" id="CLU_2232922_0_0_11"/>
<dbReference type="EMBL" id="CP000751">
    <property type="protein sequence ID" value="ABS06136.1"/>
    <property type="molecule type" value="Genomic_DNA"/>
</dbReference>
<dbReference type="Proteomes" id="UP000001116">
    <property type="component" value="Plasmid pKRAD01"/>
</dbReference>
<name>A6WH47_KINRD</name>
<keyword evidence="3" id="KW-1185">Reference proteome</keyword>
<organism evidence="2 3">
    <name type="scientific">Kineococcus radiotolerans (strain ATCC BAA-149 / DSM 14245 / SRS30216)</name>
    <dbReference type="NCBI Taxonomy" id="266940"/>
    <lineage>
        <taxon>Bacteria</taxon>
        <taxon>Bacillati</taxon>
        <taxon>Actinomycetota</taxon>
        <taxon>Actinomycetes</taxon>
        <taxon>Kineosporiales</taxon>
        <taxon>Kineosporiaceae</taxon>
        <taxon>Kineococcus</taxon>
    </lineage>
</organism>
<geneLocation type="plasmid" evidence="2 3">
    <name>pKRAD01</name>
</geneLocation>
<sequence>MCHERQPDDRPPSTDPRPVFRGVPRFGITPWRMAQPGVPPYWESLHSFHVEGQVDDLAAAQCLADFEIFGLLVWDDAAQMGRLQVTPEDGIAMLDALPDDPGARI</sequence>